<keyword evidence="2" id="KW-1185">Reference proteome</keyword>
<name>A0ACA9YE49_9ASCO</name>
<evidence type="ECO:0000313" key="1">
    <source>
        <dbReference type="EMBL" id="CAH6723352.1"/>
    </source>
</evidence>
<proteinExistence type="predicted"/>
<dbReference type="EMBL" id="CALSDN010000014">
    <property type="protein sequence ID" value="CAH6723352.1"/>
    <property type="molecule type" value="Genomic_DNA"/>
</dbReference>
<comment type="caution">
    <text evidence="1">The sequence shown here is derived from an EMBL/GenBank/DDBJ whole genome shotgun (WGS) entry which is preliminary data.</text>
</comment>
<organism evidence="1 2">
    <name type="scientific">[Candida] jaroonii</name>
    <dbReference type="NCBI Taxonomy" id="467808"/>
    <lineage>
        <taxon>Eukaryota</taxon>
        <taxon>Fungi</taxon>
        <taxon>Dikarya</taxon>
        <taxon>Ascomycota</taxon>
        <taxon>Saccharomycotina</taxon>
        <taxon>Pichiomycetes</taxon>
        <taxon>Debaryomycetaceae</taxon>
        <taxon>Yamadazyma</taxon>
    </lineage>
</organism>
<sequence>MDAVTILEKYFESKANVDDILNLKVGKKLFPKDTDQNSVNKVLQCLQRDRSVIMDTIKNNIRHEFSVPIKDIIGEIEEFDEAIQDTHTVNSLLRKLQGVEGTMRSQCDSLDVQIDSVTKDIELLNEQLKQIEGDSTSIEDAVKAVELLDEIIHPVNTH</sequence>
<evidence type="ECO:0000313" key="2">
    <source>
        <dbReference type="Proteomes" id="UP001152531"/>
    </source>
</evidence>
<gene>
    <name evidence="1" type="ORF">CLIB1444_14S02146</name>
</gene>
<dbReference type="Proteomes" id="UP001152531">
    <property type="component" value="Unassembled WGS sequence"/>
</dbReference>
<accession>A0ACA9YE49</accession>
<reference evidence="1" key="1">
    <citation type="submission" date="2022-06" db="EMBL/GenBank/DDBJ databases">
        <authorList>
            <person name="Legras J.-L."/>
            <person name="Devillers H."/>
            <person name="Grondin C."/>
        </authorList>
    </citation>
    <scope>NUCLEOTIDE SEQUENCE</scope>
    <source>
        <strain evidence="1">CLIB 1444</strain>
    </source>
</reference>
<protein>
    <submittedName>
        <fullName evidence="1">Uncharacterized protein</fullName>
    </submittedName>
</protein>